<dbReference type="Gene3D" id="1.10.10.10">
    <property type="entry name" value="Winged helix-like DNA-binding domain superfamily/Winged helix DNA-binding domain"/>
    <property type="match status" value="1"/>
</dbReference>
<dbReference type="InterPro" id="IPR043129">
    <property type="entry name" value="ATPase_NBD"/>
</dbReference>
<gene>
    <name evidence="2" type="ORF">HMPREF0766_10273</name>
</gene>
<evidence type="ECO:0000313" key="2">
    <source>
        <dbReference type="EMBL" id="EFK59356.1"/>
    </source>
</evidence>
<dbReference type="RefSeq" id="WP_002997061.1">
    <property type="nucleotide sequence ID" value="NZ_GL379771.1"/>
</dbReference>
<proteinExistence type="inferred from homology"/>
<dbReference type="PANTHER" id="PTHR18964">
    <property type="entry name" value="ROK (REPRESSOR, ORF, KINASE) FAMILY"/>
    <property type="match status" value="1"/>
</dbReference>
<comment type="caution">
    <text evidence="2">The sequence shown here is derived from an EMBL/GenBank/DDBJ whole genome shotgun (WGS) entry which is preliminary data.</text>
</comment>
<dbReference type="eggNOG" id="COG1940">
    <property type="taxonomic scope" value="Bacteria"/>
</dbReference>
<dbReference type="InterPro" id="IPR036390">
    <property type="entry name" value="WH_DNA-bd_sf"/>
</dbReference>
<evidence type="ECO:0000313" key="3">
    <source>
        <dbReference type="Proteomes" id="UP000006258"/>
    </source>
</evidence>
<reference evidence="2" key="1">
    <citation type="submission" date="2010-07" db="EMBL/GenBank/DDBJ databases">
        <authorList>
            <person name="Muzny D."/>
            <person name="Qin X."/>
            <person name="Buhay C."/>
            <person name="Dugan-Rocha S."/>
            <person name="Ding Y."/>
            <person name="Chen G."/>
            <person name="Hawes A."/>
            <person name="Holder M."/>
            <person name="Jhangiani S."/>
            <person name="Johnson A."/>
            <person name="Khan Z."/>
            <person name="Li Z."/>
            <person name="Liu W."/>
            <person name="Liu X."/>
            <person name="Perez L."/>
            <person name="Shen H."/>
            <person name="Wang Q."/>
            <person name="Watt J."/>
            <person name="Xi L."/>
            <person name="Xin Y."/>
            <person name="Zhou J."/>
            <person name="Deng J."/>
            <person name="Jiang H."/>
            <person name="Liu Y."/>
            <person name="Qu J."/>
            <person name="Song X.-Z."/>
            <person name="Zhang L."/>
            <person name="Villasana D."/>
            <person name="Johnson A."/>
            <person name="Liu J."/>
            <person name="Liyanage D."/>
            <person name="Lorensuhewa L."/>
            <person name="Robinson T."/>
            <person name="Song A."/>
            <person name="Song B.-B."/>
            <person name="Dinh H."/>
            <person name="Thornton R."/>
            <person name="Coyle M."/>
            <person name="Francisco L."/>
            <person name="Jackson L."/>
            <person name="Javaid M."/>
            <person name="Korchina V."/>
            <person name="Kovar C."/>
            <person name="Mata R."/>
            <person name="Mathew T."/>
            <person name="Ngo R."/>
            <person name="Nguyen L."/>
            <person name="Nguyen N."/>
            <person name="Okwuonu G."/>
            <person name="Ongeri F."/>
            <person name="Pham C."/>
            <person name="Simmons D."/>
            <person name="Wilczek-Boney K."/>
            <person name="Hale W."/>
            <person name="Jakkamsetti A."/>
            <person name="Pham P."/>
            <person name="Ruth R."/>
            <person name="San Lucas F."/>
            <person name="Warren J."/>
            <person name="Zhang J."/>
            <person name="Zhao Z."/>
            <person name="Zhou C."/>
            <person name="Zhu D."/>
            <person name="Lee S."/>
            <person name="Bess C."/>
            <person name="Blankenburg K."/>
            <person name="Forbes L."/>
            <person name="Fu Q."/>
            <person name="Gubbala S."/>
            <person name="Hirani K."/>
            <person name="Jayaseelan J.C."/>
            <person name="Lara F."/>
            <person name="Munidasa M."/>
            <person name="Palculict T."/>
            <person name="Patil S."/>
            <person name="Pu L.-L."/>
            <person name="Saada N."/>
            <person name="Tang L."/>
            <person name="Weissenberger G."/>
            <person name="Zhu Y."/>
            <person name="Hemphill L."/>
            <person name="Shang Y."/>
            <person name="Youmans B."/>
            <person name="Ayvaz T."/>
            <person name="Ross M."/>
            <person name="Santibanez J."/>
            <person name="Aqrawi P."/>
            <person name="Gross S."/>
            <person name="Joshi V."/>
            <person name="Fowler G."/>
            <person name="Nazareth L."/>
            <person name="Reid J."/>
            <person name="Worley K."/>
            <person name="Petrosino J."/>
            <person name="Highlander S."/>
            <person name="Gibbs R."/>
        </authorList>
    </citation>
    <scope>NUCLEOTIDE SEQUENCE [LARGE SCALE GENOMIC DNA]</scope>
    <source>
        <strain evidence="2">ATCC 33861</strain>
    </source>
</reference>
<dbReference type="Pfam" id="PF00480">
    <property type="entry name" value="ROK"/>
    <property type="match status" value="1"/>
</dbReference>
<comment type="similarity">
    <text evidence="1">Belongs to the ROK (NagC/XylR) family.</text>
</comment>
<protein>
    <submittedName>
        <fullName evidence="2">ROK family protein</fullName>
    </submittedName>
</protein>
<dbReference type="PANTHER" id="PTHR18964:SF149">
    <property type="entry name" value="BIFUNCTIONAL UDP-N-ACETYLGLUCOSAMINE 2-EPIMERASE_N-ACETYLMANNOSAMINE KINASE"/>
    <property type="match status" value="1"/>
</dbReference>
<dbReference type="HOGENOM" id="CLU_036604_13_1_10"/>
<dbReference type="AlphaFoldDB" id="D7VH04"/>
<dbReference type="STRING" id="525373.HMPREF0766_10273"/>
<dbReference type="Gene3D" id="3.30.420.40">
    <property type="match status" value="2"/>
</dbReference>
<sequence length="401" mass="43854">MEKSNLSHKELILSILYYNKSHSIADLSIKTRKSIPSISKIINELHFNRLIIEDGLAPSTGGRRPTTYCINSNLDKYILSVAIDQHYSRAVIFNLSNEAQTPVLETENNFNTPDIAFQNIIDLIKTTLEHGSYNSGNILGIGISMPGFVDTAQGTNGSFKDKNENLYNIKHEVENRFQIPTYLENDSTAIAIAEQYFGQAKDTSHALIINIGWGVGLGIIVDNKLFRGYSGYAGEFSHIPLSASDKLCSCGKRGCLEVEASLSAAIQFSEERLQNGEKSILAQRLTDDKPGNSHLLIQSALEGDQLAISALAKSGYMLGKGIATLIHILNPEKIILSGRGSQAGSILMPQIQTAINEFCIPRIARKTTIKVSDLTDKAQLIGSACIVLEYSLSKFANSTNK</sequence>
<dbReference type="OrthoDB" id="9810372at2"/>
<dbReference type="InterPro" id="IPR000600">
    <property type="entry name" value="ROK"/>
</dbReference>
<accession>D7VH04</accession>
<dbReference type="GeneID" id="95429482"/>
<dbReference type="InterPro" id="IPR036388">
    <property type="entry name" value="WH-like_DNA-bd_sf"/>
</dbReference>
<name>D7VH04_SPHSI</name>
<dbReference type="SUPFAM" id="SSF46785">
    <property type="entry name" value="Winged helix' DNA-binding domain"/>
    <property type="match status" value="1"/>
</dbReference>
<organism evidence="2 3">
    <name type="scientific">Sphingobacterium spiritivorum ATCC 33861</name>
    <dbReference type="NCBI Taxonomy" id="525373"/>
    <lineage>
        <taxon>Bacteria</taxon>
        <taxon>Pseudomonadati</taxon>
        <taxon>Bacteroidota</taxon>
        <taxon>Sphingobacteriia</taxon>
        <taxon>Sphingobacteriales</taxon>
        <taxon>Sphingobacteriaceae</taxon>
        <taxon>Sphingobacterium</taxon>
    </lineage>
</organism>
<dbReference type="Proteomes" id="UP000006258">
    <property type="component" value="Unassembled WGS sequence"/>
</dbReference>
<keyword evidence="3" id="KW-1185">Reference proteome</keyword>
<dbReference type="EMBL" id="ACHA02000002">
    <property type="protein sequence ID" value="EFK59356.1"/>
    <property type="molecule type" value="Genomic_DNA"/>
</dbReference>
<evidence type="ECO:0000256" key="1">
    <source>
        <dbReference type="ARBA" id="ARBA00006479"/>
    </source>
</evidence>
<dbReference type="SUPFAM" id="SSF53067">
    <property type="entry name" value="Actin-like ATPase domain"/>
    <property type="match status" value="1"/>
</dbReference>